<gene>
    <name evidence="11" type="ORF">MIND_00651400</name>
</gene>
<dbReference type="InterPro" id="IPR003663">
    <property type="entry name" value="Sugar/inositol_transpt"/>
</dbReference>
<dbReference type="InterPro" id="IPR005828">
    <property type="entry name" value="MFS_sugar_transport-like"/>
</dbReference>
<feature type="transmembrane region" description="Helical" evidence="9">
    <location>
        <begin position="421"/>
        <end position="445"/>
    </location>
</feature>
<feature type="compositionally biased region" description="Polar residues" evidence="8">
    <location>
        <begin position="629"/>
        <end position="638"/>
    </location>
</feature>
<dbReference type="EMBL" id="JACAZF010000005">
    <property type="protein sequence ID" value="KAF7304193.1"/>
    <property type="molecule type" value="Genomic_DNA"/>
</dbReference>
<dbReference type="RefSeq" id="XP_037221165.1">
    <property type="nucleotide sequence ID" value="XM_037363244.1"/>
</dbReference>
<feature type="domain" description="Major facilitator superfamily (MFS) profile" evidence="10">
    <location>
        <begin position="131"/>
        <end position="577"/>
    </location>
</feature>
<comment type="caution">
    <text evidence="11">The sequence shown here is derived from an EMBL/GenBank/DDBJ whole genome shotgun (WGS) entry which is preliminary data.</text>
</comment>
<comment type="catalytic activity">
    <reaction evidence="7">
        <text>myo-inositol(out) + H(+)(out) = myo-inositol(in) + H(+)(in)</text>
        <dbReference type="Rhea" id="RHEA:60364"/>
        <dbReference type="ChEBI" id="CHEBI:15378"/>
        <dbReference type="ChEBI" id="CHEBI:17268"/>
    </reaction>
</comment>
<evidence type="ECO:0000256" key="1">
    <source>
        <dbReference type="ARBA" id="ARBA00004141"/>
    </source>
</evidence>
<evidence type="ECO:0000313" key="11">
    <source>
        <dbReference type="EMBL" id="KAF7304193.1"/>
    </source>
</evidence>
<feature type="transmembrane region" description="Helical" evidence="9">
    <location>
        <begin position="198"/>
        <end position="217"/>
    </location>
</feature>
<feature type="transmembrane region" description="Helical" evidence="9">
    <location>
        <begin position="257"/>
        <end position="278"/>
    </location>
</feature>
<feature type="transmembrane region" description="Helical" evidence="9">
    <location>
        <begin position="487"/>
        <end position="512"/>
    </location>
</feature>
<dbReference type="PRINTS" id="PR00171">
    <property type="entry name" value="SUGRTRNSPORT"/>
</dbReference>
<dbReference type="FunFam" id="1.20.1250.20:FF:000026">
    <property type="entry name" value="MFS quinate transporter QutD"/>
    <property type="match status" value="1"/>
</dbReference>
<reference evidence="11" key="1">
    <citation type="submission" date="2020-05" db="EMBL/GenBank/DDBJ databases">
        <title>Mycena genomes resolve the evolution of fungal bioluminescence.</title>
        <authorList>
            <person name="Tsai I.J."/>
        </authorList>
    </citation>
    <scope>NUCLEOTIDE SEQUENCE</scope>
    <source>
        <strain evidence="11">171206Taipei</strain>
    </source>
</reference>
<feature type="compositionally biased region" description="Polar residues" evidence="8">
    <location>
        <begin position="662"/>
        <end position="674"/>
    </location>
</feature>
<evidence type="ECO:0000256" key="9">
    <source>
        <dbReference type="SAM" id="Phobius"/>
    </source>
</evidence>
<dbReference type="PANTHER" id="PTHR48022:SF14">
    <property type="entry name" value="MAJOR FACILITATOR SUPERFAMILY (MFS) PROFILE DOMAIN-CONTAINING PROTEIN-RELATED"/>
    <property type="match status" value="1"/>
</dbReference>
<keyword evidence="3" id="KW-0813">Transport</keyword>
<dbReference type="AlphaFoldDB" id="A0A8H6SS33"/>
<feature type="transmembrane region" description="Helical" evidence="9">
    <location>
        <begin position="126"/>
        <end position="144"/>
    </location>
</feature>
<feature type="transmembrane region" description="Helical" evidence="9">
    <location>
        <begin position="171"/>
        <end position="191"/>
    </location>
</feature>
<dbReference type="InterPro" id="IPR020846">
    <property type="entry name" value="MFS_dom"/>
</dbReference>
<feature type="transmembrane region" description="Helical" evidence="9">
    <location>
        <begin position="552"/>
        <end position="569"/>
    </location>
</feature>
<evidence type="ECO:0000256" key="5">
    <source>
        <dbReference type="ARBA" id="ARBA00022989"/>
    </source>
</evidence>
<evidence type="ECO:0000256" key="4">
    <source>
        <dbReference type="ARBA" id="ARBA00022692"/>
    </source>
</evidence>
<dbReference type="OrthoDB" id="8120565at2759"/>
<evidence type="ECO:0000256" key="6">
    <source>
        <dbReference type="ARBA" id="ARBA00023136"/>
    </source>
</evidence>
<evidence type="ECO:0000313" key="12">
    <source>
        <dbReference type="Proteomes" id="UP000636479"/>
    </source>
</evidence>
<dbReference type="PROSITE" id="PS50850">
    <property type="entry name" value="MFS"/>
    <property type="match status" value="1"/>
</dbReference>
<dbReference type="InterPro" id="IPR050360">
    <property type="entry name" value="MFS_Sugar_Transporters"/>
</dbReference>
<feature type="transmembrane region" description="Helical" evidence="9">
    <location>
        <begin position="387"/>
        <end position="409"/>
    </location>
</feature>
<dbReference type="PROSITE" id="PS00217">
    <property type="entry name" value="SUGAR_TRANSPORT_2"/>
    <property type="match status" value="1"/>
</dbReference>
<keyword evidence="4 9" id="KW-0812">Transmembrane</keyword>
<dbReference type="NCBIfam" id="TIGR00879">
    <property type="entry name" value="SP"/>
    <property type="match status" value="1"/>
</dbReference>
<protein>
    <submittedName>
        <fullName evidence="11">MFS domain-containing protein</fullName>
    </submittedName>
</protein>
<dbReference type="Gene3D" id="1.20.1250.20">
    <property type="entry name" value="MFS general substrate transporter like domains"/>
    <property type="match status" value="1"/>
</dbReference>
<dbReference type="InterPro" id="IPR036259">
    <property type="entry name" value="MFS_trans_sf"/>
</dbReference>
<accession>A0A8H6SS33</accession>
<comment type="similarity">
    <text evidence="2">Belongs to the major facilitator superfamily. Sugar transporter (TC 2.A.1.1) family.</text>
</comment>
<feature type="transmembrane region" description="Helical" evidence="9">
    <location>
        <begin position="524"/>
        <end position="546"/>
    </location>
</feature>
<dbReference type="GO" id="GO:0016020">
    <property type="term" value="C:membrane"/>
    <property type="evidence" value="ECO:0007669"/>
    <property type="project" value="UniProtKB-SubCell"/>
</dbReference>
<dbReference type="Proteomes" id="UP000636479">
    <property type="component" value="Unassembled WGS sequence"/>
</dbReference>
<dbReference type="InterPro" id="IPR005829">
    <property type="entry name" value="Sugar_transporter_CS"/>
</dbReference>
<evidence type="ECO:0000256" key="3">
    <source>
        <dbReference type="ARBA" id="ARBA00022448"/>
    </source>
</evidence>
<feature type="transmembrane region" description="Helical" evidence="9">
    <location>
        <begin position="223"/>
        <end position="245"/>
    </location>
</feature>
<comment type="subcellular location">
    <subcellularLocation>
        <location evidence="1">Membrane</location>
        <topology evidence="1">Multi-pass membrane protein</topology>
    </subcellularLocation>
</comment>
<keyword evidence="6 9" id="KW-0472">Membrane</keyword>
<keyword evidence="5 9" id="KW-1133">Transmembrane helix</keyword>
<keyword evidence="12" id="KW-1185">Reference proteome</keyword>
<evidence type="ECO:0000259" key="10">
    <source>
        <dbReference type="PROSITE" id="PS50850"/>
    </source>
</evidence>
<proteinExistence type="inferred from homology"/>
<organism evidence="11 12">
    <name type="scientific">Mycena indigotica</name>
    <dbReference type="NCBI Taxonomy" id="2126181"/>
    <lineage>
        <taxon>Eukaryota</taxon>
        <taxon>Fungi</taxon>
        <taxon>Dikarya</taxon>
        <taxon>Basidiomycota</taxon>
        <taxon>Agaricomycotina</taxon>
        <taxon>Agaricomycetes</taxon>
        <taxon>Agaricomycetidae</taxon>
        <taxon>Agaricales</taxon>
        <taxon>Marasmiineae</taxon>
        <taxon>Mycenaceae</taxon>
        <taxon>Mycena</taxon>
    </lineage>
</organism>
<dbReference type="GO" id="GO:0005351">
    <property type="term" value="F:carbohydrate:proton symporter activity"/>
    <property type="evidence" value="ECO:0007669"/>
    <property type="project" value="TreeGrafter"/>
</dbReference>
<feature type="transmembrane region" description="Helical" evidence="9">
    <location>
        <begin position="290"/>
        <end position="310"/>
    </location>
</feature>
<dbReference type="PROSITE" id="PS00216">
    <property type="entry name" value="SUGAR_TRANSPORT_1"/>
    <property type="match status" value="1"/>
</dbReference>
<dbReference type="PANTHER" id="PTHR48022">
    <property type="entry name" value="PLASTIDIC GLUCOSE TRANSPORTER 4"/>
    <property type="match status" value="1"/>
</dbReference>
<evidence type="ECO:0000256" key="7">
    <source>
        <dbReference type="ARBA" id="ARBA00049119"/>
    </source>
</evidence>
<dbReference type="GeneID" id="59345760"/>
<dbReference type="Pfam" id="PF00083">
    <property type="entry name" value="Sugar_tr"/>
    <property type="match status" value="1"/>
</dbReference>
<feature type="transmembrane region" description="Helical" evidence="9">
    <location>
        <begin position="457"/>
        <end position="475"/>
    </location>
</feature>
<name>A0A8H6SS33_9AGAR</name>
<evidence type="ECO:0000256" key="2">
    <source>
        <dbReference type="ARBA" id="ARBA00010992"/>
    </source>
</evidence>
<sequence>MSRWICVVAGGKNLERTADTRSQLVTPRYTVFLLLSRLVILYISLPYLLRNTAASNPFPLCQATMHPFPTTTPFSSPRESDEDTTAHSRLLPSLQTNAYSRLKVAEDSSYTYSYGPPGLAGLWHNYYAFLCAVFASIGGLSFGYDQGVIANVLVMEDFVGRWPITPLQKGALTAVLELGALIGALTFGVLADRYSRRHSIFIACVIFNIGALFQTFARTLADLFIGRAVGGIGVGALSMLSPLYISEISPPEVRGSLIALEQFSIVLGVVVGFWIGFFTRNIPGSASWRIPLGVQIGPGVLLAFGASFLLPASPRLLVLKGKYDEAEASLVKLRGRDDALTKIELLEMRVEAALISQSDSDSPKPGTQSELSAWRHLFSKKYRPRTLVGVLMMFFQQWSGINALLYYGPTLVKSIGLKGETISLIVSGGIGIVQFIAVGPAVIYIDRVGRKPLLRGGSSFMAASHLIIAVLVMQFQSDWSSHAMAAWTAVAAIYTFTFAYGVSFGPIGWVLPSEVFPLSMRGRGVALSTASNWSNNFFIGLVTPIIMEYSPAGTFLTFATACFVAYLWATYTVPETAGVTLEDMDRVFGGDAGREDRVRRRELEEEMGLHAVVMELARTSIDVFDQDPKNTNPDNCGNFTADDKNTTQSCSGGGLKRESRLQARNQSKSLTSKL</sequence>
<dbReference type="SUPFAM" id="SSF103473">
    <property type="entry name" value="MFS general substrate transporter"/>
    <property type="match status" value="1"/>
</dbReference>
<feature type="region of interest" description="Disordered" evidence="8">
    <location>
        <begin position="624"/>
        <end position="674"/>
    </location>
</feature>
<evidence type="ECO:0000256" key="8">
    <source>
        <dbReference type="SAM" id="MobiDB-lite"/>
    </source>
</evidence>